<evidence type="ECO:0000256" key="3">
    <source>
        <dbReference type="ARBA" id="ARBA00012841"/>
    </source>
</evidence>
<dbReference type="Proteomes" id="UP000419144">
    <property type="component" value="Unassembled WGS sequence"/>
</dbReference>
<dbReference type="FunFam" id="2.40.50.140:FF:000573">
    <property type="entry name" value="Aspartyl-tRNA synthetase, putative"/>
    <property type="match status" value="1"/>
</dbReference>
<dbReference type="InterPro" id="IPR012340">
    <property type="entry name" value="NA-bd_OB-fold"/>
</dbReference>
<dbReference type="InterPro" id="IPR002312">
    <property type="entry name" value="Asp/Asn-tRNA-synth_IIb"/>
</dbReference>
<dbReference type="SUPFAM" id="SSF50249">
    <property type="entry name" value="Nucleic acid-binding proteins"/>
    <property type="match status" value="1"/>
</dbReference>
<dbReference type="HAMAP" id="MF_02075">
    <property type="entry name" value="Asp_tRNA_synth_type2"/>
    <property type="match status" value="1"/>
</dbReference>
<dbReference type="PRINTS" id="PR01042">
    <property type="entry name" value="TRNASYNTHASP"/>
</dbReference>
<evidence type="ECO:0000259" key="13">
    <source>
        <dbReference type="PROSITE" id="PS50862"/>
    </source>
</evidence>
<evidence type="ECO:0000256" key="2">
    <source>
        <dbReference type="ARBA" id="ARBA00005312"/>
    </source>
</evidence>
<dbReference type="OrthoDB" id="372395at2759"/>
<feature type="domain" description="Aminoacyl-transfer RNA synthetases class-II family profile" evidence="13">
    <location>
        <begin position="329"/>
        <end position="714"/>
    </location>
</feature>
<comment type="catalytic activity">
    <reaction evidence="11">
        <text>tRNA(Asp) + L-aspartate + ATP = L-aspartyl-tRNA(Asp) + AMP + diphosphate</text>
        <dbReference type="Rhea" id="RHEA:19649"/>
        <dbReference type="Rhea" id="RHEA-COMP:9660"/>
        <dbReference type="Rhea" id="RHEA-COMP:9678"/>
        <dbReference type="ChEBI" id="CHEBI:29991"/>
        <dbReference type="ChEBI" id="CHEBI:30616"/>
        <dbReference type="ChEBI" id="CHEBI:33019"/>
        <dbReference type="ChEBI" id="CHEBI:78442"/>
        <dbReference type="ChEBI" id="CHEBI:78516"/>
        <dbReference type="ChEBI" id="CHEBI:456215"/>
        <dbReference type="EC" id="6.1.1.12"/>
    </reaction>
</comment>
<dbReference type="GO" id="GO:0005829">
    <property type="term" value="C:cytosol"/>
    <property type="evidence" value="ECO:0007669"/>
    <property type="project" value="TreeGrafter"/>
</dbReference>
<dbReference type="InterPro" id="IPR004365">
    <property type="entry name" value="NA-bd_OB_tRNA"/>
</dbReference>
<comment type="subcellular location">
    <subcellularLocation>
        <location evidence="1">Cytoplasm</location>
    </subcellularLocation>
</comment>
<dbReference type="GO" id="GO:0003723">
    <property type="term" value="F:RNA binding"/>
    <property type="evidence" value="ECO:0007669"/>
    <property type="project" value="TreeGrafter"/>
</dbReference>
<dbReference type="Gene3D" id="2.40.50.140">
    <property type="entry name" value="Nucleic acid-binding proteins"/>
    <property type="match status" value="1"/>
</dbReference>
<reference evidence="14" key="1">
    <citation type="submission" date="2019-11" db="EMBL/GenBank/DDBJ databases">
        <title>Leishmania tarentolae CDS.</title>
        <authorList>
            <person name="Goto Y."/>
            <person name="Yamagishi J."/>
        </authorList>
    </citation>
    <scope>NUCLEOTIDE SEQUENCE [LARGE SCALE GENOMIC DNA]</scope>
    <source>
        <strain evidence="14">Parrot Tar II</strain>
    </source>
</reference>
<dbReference type="EC" id="6.1.1.12" evidence="3"/>
<dbReference type="VEuPathDB" id="TriTrypDB:LtaPh_2110700"/>
<feature type="region of interest" description="Disordered" evidence="12">
    <location>
        <begin position="1"/>
        <end position="32"/>
    </location>
</feature>
<dbReference type="GO" id="GO:0004815">
    <property type="term" value="F:aspartate-tRNA ligase activity"/>
    <property type="evidence" value="ECO:0007669"/>
    <property type="project" value="UniProtKB-EC"/>
</dbReference>
<dbReference type="Pfam" id="PF01336">
    <property type="entry name" value="tRNA_anti-codon"/>
    <property type="match status" value="1"/>
</dbReference>
<evidence type="ECO:0000256" key="6">
    <source>
        <dbReference type="ARBA" id="ARBA00022741"/>
    </source>
</evidence>
<feature type="compositionally biased region" description="Basic and acidic residues" evidence="12">
    <location>
        <begin position="11"/>
        <end position="24"/>
    </location>
</feature>
<evidence type="ECO:0000313" key="14">
    <source>
        <dbReference type="EMBL" id="GET88339.1"/>
    </source>
</evidence>
<keyword evidence="8" id="KW-0648">Protein biosynthesis</keyword>
<dbReference type="AlphaFoldDB" id="A0A640KLM0"/>
<evidence type="ECO:0000256" key="7">
    <source>
        <dbReference type="ARBA" id="ARBA00022840"/>
    </source>
</evidence>
<evidence type="ECO:0000313" key="15">
    <source>
        <dbReference type="Proteomes" id="UP000419144"/>
    </source>
</evidence>
<keyword evidence="5" id="KW-0436">Ligase</keyword>
<dbReference type="SUPFAM" id="SSF55681">
    <property type="entry name" value="Class II aaRS and biotin synthetases"/>
    <property type="match status" value="1"/>
</dbReference>
<comment type="similarity">
    <text evidence="2">Belongs to the class-II aminoacyl-tRNA synthetase family. Type 2 subfamily.</text>
</comment>
<evidence type="ECO:0000256" key="8">
    <source>
        <dbReference type="ARBA" id="ARBA00022917"/>
    </source>
</evidence>
<dbReference type="Pfam" id="PF00152">
    <property type="entry name" value="tRNA-synt_2"/>
    <property type="match status" value="1"/>
</dbReference>
<evidence type="ECO:0000256" key="1">
    <source>
        <dbReference type="ARBA" id="ARBA00004496"/>
    </source>
</evidence>
<evidence type="ECO:0000256" key="10">
    <source>
        <dbReference type="ARBA" id="ARBA00033155"/>
    </source>
</evidence>
<keyword evidence="6" id="KW-0547">Nucleotide-binding</keyword>
<proteinExistence type="inferred from homology"/>
<name>A0A640KLM0_LEITA</name>
<keyword evidence="4" id="KW-0963">Cytoplasm</keyword>
<accession>A0A640KLM0</accession>
<evidence type="ECO:0000256" key="5">
    <source>
        <dbReference type="ARBA" id="ARBA00022598"/>
    </source>
</evidence>
<organism evidence="14 15">
    <name type="scientific">Leishmania tarentolae</name>
    <name type="common">Sauroleishmania tarentolae</name>
    <dbReference type="NCBI Taxonomy" id="5689"/>
    <lineage>
        <taxon>Eukaryota</taxon>
        <taxon>Discoba</taxon>
        <taxon>Euglenozoa</taxon>
        <taxon>Kinetoplastea</taxon>
        <taxon>Metakinetoplastina</taxon>
        <taxon>Trypanosomatida</taxon>
        <taxon>Trypanosomatidae</taxon>
        <taxon>Leishmaniinae</taxon>
        <taxon>Leishmania</taxon>
        <taxon>lizard Leishmania</taxon>
    </lineage>
</organism>
<dbReference type="CDD" id="cd04320">
    <property type="entry name" value="AspRS_cyto_N"/>
    <property type="match status" value="1"/>
</dbReference>
<keyword evidence="7" id="KW-0067">ATP-binding</keyword>
<evidence type="ECO:0000256" key="4">
    <source>
        <dbReference type="ARBA" id="ARBA00022490"/>
    </source>
</evidence>
<dbReference type="EMBL" id="BLBS01000026">
    <property type="protein sequence ID" value="GET88339.1"/>
    <property type="molecule type" value="Genomic_DNA"/>
</dbReference>
<keyword evidence="15" id="KW-1185">Reference proteome</keyword>
<dbReference type="GO" id="GO:0017101">
    <property type="term" value="C:aminoacyl-tRNA synthetase multienzyme complex"/>
    <property type="evidence" value="ECO:0007669"/>
    <property type="project" value="TreeGrafter"/>
</dbReference>
<dbReference type="InterPro" id="IPR004523">
    <property type="entry name" value="Asp-tRNA_synthase_2"/>
</dbReference>
<evidence type="ECO:0000256" key="12">
    <source>
        <dbReference type="SAM" id="MobiDB-lite"/>
    </source>
</evidence>
<sequence>MLLRHRTSLHPRADTQTRGTDTHAHANLSRRQVSRRVLAVASSPHPSCGGGTRHLHHALWETRGITKAEQCHMLRVPLSSCLPYRLRGVAGPTSSDVAVAVFASSRAVPNRWTSLPTSLVSTQRLCSTSAIGTQGASSSRPPHGSASSPSSTPSAVPTKASMPTNGATTRGGCGRRACLTAHGISIASLRAAFSGSCGKNGCVREGDEVTIRARLERIRGRGKLAFLHLRQPPLESVQAVCEGKDLTQQAKGITPESIVDATGVLRRAATPVQSTTCQEWELQVTALQVVSQAATPLPFPYHDTNTKLDTRLNHRVMDLRTEQMVATSRLVSALGQSFRNELLARDFIEVHTPKLLGTASEGGSNVFGVDYFERKAYLAQSPQLHKQMLLMGDAMRVFEVGPVFRAERSLTHRHLTEFVGLDGELVINDSHTEVLDVLEPVICAVLAHLTQKHGDLVKVVRKQQQERGEAWKGGDGGDPHCSTGAEPPRYCSHDCAPCDVCCEVALECMESLGITTDASPTMRTPFKTSAHVDPYHARVGGDGSGCRVLRMSFANASQLLASCGGSEVMAGCTLPIEDFTLPQERRLGQLIKERYGVDLYVIDSFPSSARPFYTMPADASMPEGPTRSYDMYLRGEEICSGAQRIHQRELLEQRLLAKKVDKVSVKDYVDSFRYGAWPHGGFGLGLERIALFFLGLNDIRQVSLFPRDPKRISP</sequence>
<dbReference type="GO" id="GO:0006422">
    <property type="term" value="P:aspartyl-tRNA aminoacylation"/>
    <property type="evidence" value="ECO:0007669"/>
    <property type="project" value="InterPro"/>
</dbReference>
<gene>
    <name evidence="14" type="ORF">LtaPh_2110700</name>
</gene>
<comment type="caution">
    <text evidence="14">The sequence shown here is derived from an EMBL/GenBank/DDBJ whole genome shotgun (WGS) entry which is preliminary data.</text>
</comment>
<dbReference type="PANTHER" id="PTHR43450:SF3">
    <property type="entry name" value="ASPARTATE--TRNA LIGASE"/>
    <property type="match status" value="1"/>
</dbReference>
<dbReference type="Gene3D" id="3.30.930.10">
    <property type="entry name" value="Bira Bifunctional Protein, Domain 2"/>
    <property type="match status" value="1"/>
</dbReference>
<feature type="region of interest" description="Disordered" evidence="12">
    <location>
        <begin position="131"/>
        <end position="172"/>
    </location>
</feature>
<dbReference type="InterPro" id="IPR004364">
    <property type="entry name" value="Aa-tRNA-synt_II"/>
</dbReference>
<protein>
    <recommendedName>
        <fullName evidence="3">aspartate--tRNA ligase</fullName>
        <ecNumber evidence="3">6.1.1.12</ecNumber>
    </recommendedName>
    <alternativeName>
        <fullName evidence="10">Aspartyl-tRNA synthetase</fullName>
    </alternativeName>
</protein>
<dbReference type="InterPro" id="IPR006195">
    <property type="entry name" value="aa-tRNA-synth_II"/>
</dbReference>
<keyword evidence="9" id="KW-0030">Aminoacyl-tRNA synthetase</keyword>
<dbReference type="PROSITE" id="PS50862">
    <property type="entry name" value="AA_TRNA_LIGASE_II"/>
    <property type="match status" value="1"/>
</dbReference>
<evidence type="ECO:0000256" key="11">
    <source>
        <dbReference type="ARBA" id="ARBA00047904"/>
    </source>
</evidence>
<dbReference type="PANTHER" id="PTHR43450">
    <property type="entry name" value="ASPARTYL-TRNA SYNTHETASE"/>
    <property type="match status" value="1"/>
</dbReference>
<feature type="compositionally biased region" description="Low complexity" evidence="12">
    <location>
        <begin position="136"/>
        <end position="168"/>
    </location>
</feature>
<evidence type="ECO:0000256" key="9">
    <source>
        <dbReference type="ARBA" id="ARBA00023146"/>
    </source>
</evidence>
<dbReference type="InterPro" id="IPR045864">
    <property type="entry name" value="aa-tRNA-synth_II/BPL/LPL"/>
</dbReference>
<dbReference type="GO" id="GO:0005524">
    <property type="term" value="F:ATP binding"/>
    <property type="evidence" value="ECO:0007669"/>
    <property type="project" value="UniProtKB-KW"/>
</dbReference>